<proteinExistence type="predicted"/>
<dbReference type="Proteomes" id="UP000053593">
    <property type="component" value="Unassembled WGS sequence"/>
</dbReference>
<name>A0A0D0BA04_9AGAR</name>
<feature type="region of interest" description="Disordered" evidence="1">
    <location>
        <begin position="30"/>
        <end position="55"/>
    </location>
</feature>
<protein>
    <submittedName>
        <fullName evidence="2">Uncharacterized protein</fullName>
    </submittedName>
</protein>
<evidence type="ECO:0000313" key="3">
    <source>
        <dbReference type="Proteomes" id="UP000053593"/>
    </source>
</evidence>
<dbReference type="AlphaFoldDB" id="A0A0D0BA04"/>
<dbReference type="HOGENOM" id="CLU_1570811_0_0_1"/>
<gene>
    <name evidence="2" type="ORF">GYMLUDRAFT_65006</name>
</gene>
<organism evidence="2 3">
    <name type="scientific">Collybiopsis luxurians FD-317 M1</name>
    <dbReference type="NCBI Taxonomy" id="944289"/>
    <lineage>
        <taxon>Eukaryota</taxon>
        <taxon>Fungi</taxon>
        <taxon>Dikarya</taxon>
        <taxon>Basidiomycota</taxon>
        <taxon>Agaricomycotina</taxon>
        <taxon>Agaricomycetes</taxon>
        <taxon>Agaricomycetidae</taxon>
        <taxon>Agaricales</taxon>
        <taxon>Marasmiineae</taxon>
        <taxon>Omphalotaceae</taxon>
        <taxon>Collybiopsis</taxon>
        <taxon>Collybiopsis luxurians</taxon>
    </lineage>
</organism>
<dbReference type="EMBL" id="KN834873">
    <property type="protein sequence ID" value="KIK51086.1"/>
    <property type="molecule type" value="Genomic_DNA"/>
</dbReference>
<evidence type="ECO:0000313" key="2">
    <source>
        <dbReference type="EMBL" id="KIK51086.1"/>
    </source>
</evidence>
<sequence>MWSPSLDIRGQTGLANRHCASSDTLSGMHADGALGLSEPGGAPGSTAGHGSDEGFREHVNSETADLGSSGETPGRNWLAQPLDRDLVTHEYRLQTPHIEEATNCGEGNKISLIQIQNHNFMLDDQNIHTAFINELLDQIDERNEETTKQDNAERWVEHIINEDSQRSTCT</sequence>
<accession>A0A0D0BA04</accession>
<reference evidence="2 3" key="1">
    <citation type="submission" date="2014-04" db="EMBL/GenBank/DDBJ databases">
        <title>Evolutionary Origins and Diversification of the Mycorrhizal Mutualists.</title>
        <authorList>
            <consortium name="DOE Joint Genome Institute"/>
            <consortium name="Mycorrhizal Genomics Consortium"/>
            <person name="Kohler A."/>
            <person name="Kuo A."/>
            <person name="Nagy L.G."/>
            <person name="Floudas D."/>
            <person name="Copeland A."/>
            <person name="Barry K.W."/>
            <person name="Cichocki N."/>
            <person name="Veneault-Fourrey C."/>
            <person name="LaButti K."/>
            <person name="Lindquist E.A."/>
            <person name="Lipzen A."/>
            <person name="Lundell T."/>
            <person name="Morin E."/>
            <person name="Murat C."/>
            <person name="Riley R."/>
            <person name="Ohm R."/>
            <person name="Sun H."/>
            <person name="Tunlid A."/>
            <person name="Henrissat B."/>
            <person name="Grigoriev I.V."/>
            <person name="Hibbett D.S."/>
            <person name="Martin F."/>
        </authorList>
    </citation>
    <scope>NUCLEOTIDE SEQUENCE [LARGE SCALE GENOMIC DNA]</scope>
    <source>
        <strain evidence="2 3">FD-317 M1</strain>
    </source>
</reference>
<evidence type="ECO:0000256" key="1">
    <source>
        <dbReference type="SAM" id="MobiDB-lite"/>
    </source>
</evidence>
<keyword evidence="3" id="KW-1185">Reference proteome</keyword>